<evidence type="ECO:0000259" key="2">
    <source>
        <dbReference type="Pfam" id="PF00582"/>
    </source>
</evidence>
<dbReference type="PANTHER" id="PTHR46268">
    <property type="entry name" value="STRESS RESPONSE PROTEIN NHAX"/>
    <property type="match status" value="1"/>
</dbReference>
<proteinExistence type="inferred from homology"/>
<dbReference type="InterPro" id="IPR006016">
    <property type="entry name" value="UspA"/>
</dbReference>
<organism evidence="3 4">
    <name type="scientific">Stutzerimonas stutzeri</name>
    <name type="common">Pseudomonas stutzeri</name>
    <dbReference type="NCBI Taxonomy" id="316"/>
    <lineage>
        <taxon>Bacteria</taxon>
        <taxon>Pseudomonadati</taxon>
        <taxon>Pseudomonadota</taxon>
        <taxon>Gammaproteobacteria</taxon>
        <taxon>Pseudomonadales</taxon>
        <taxon>Pseudomonadaceae</taxon>
        <taxon>Stutzerimonas</taxon>
    </lineage>
</organism>
<name>A0A023WXW8_STUST</name>
<dbReference type="EMBL" id="CP007509">
    <property type="protein sequence ID" value="AHY44821.1"/>
    <property type="molecule type" value="Genomic_DNA"/>
</dbReference>
<feature type="domain" description="UspA" evidence="2">
    <location>
        <begin position="2"/>
        <end position="155"/>
    </location>
</feature>
<dbReference type="Pfam" id="PF00582">
    <property type="entry name" value="Usp"/>
    <property type="match status" value="2"/>
</dbReference>
<protein>
    <submittedName>
        <fullName evidence="3">Universal stress protein UspA</fullName>
    </submittedName>
</protein>
<comment type="similarity">
    <text evidence="1">Belongs to the universal stress protein A family.</text>
</comment>
<gene>
    <name evidence="3" type="ORF">UIB01_21020</name>
</gene>
<dbReference type="SUPFAM" id="SSF52402">
    <property type="entry name" value="Adenine nucleotide alpha hydrolases-like"/>
    <property type="match status" value="2"/>
</dbReference>
<evidence type="ECO:0000313" key="3">
    <source>
        <dbReference type="EMBL" id="AHY44821.1"/>
    </source>
</evidence>
<dbReference type="InterPro" id="IPR006015">
    <property type="entry name" value="Universal_stress_UspA"/>
</dbReference>
<dbReference type="PATRIC" id="fig|316.97.peg.4206"/>
<reference evidence="3 4" key="1">
    <citation type="submission" date="2014-03" db="EMBL/GenBank/DDBJ databases">
        <title>Complete genome sequence of Pseudomonas stutzeri 19SMN4.</title>
        <authorList>
            <person name="Brunet-Galmes I."/>
            <person name="Nogales B."/>
            <person name="Busquets A."/>
            <person name="Pena A."/>
            <person name="Gomila M."/>
            <person name="Garcia-Valdes E."/>
            <person name="Lalucat J."/>
            <person name="Bennasar A."/>
            <person name="Bosch R."/>
        </authorList>
    </citation>
    <scope>NUCLEOTIDE SEQUENCE [LARGE SCALE GENOMIC DNA]</scope>
    <source>
        <strain evidence="3 4">19SMN4</strain>
    </source>
</reference>
<sequence length="283" mass="30629">MTHVMACIDGSPQAAAVCDYSAWASKRLDAPLTLLHVLDRQQYPASGDLSGIIGLGSREFLLQELATLDEKRAKLALEEGRMMLDAARQRATAAGVAQPECRQRHGDLVESLRDLQNETRLLVIGRQGEDSGDAIQHIGSQLENVIRTMQRPILVASCGFSEPQSVMLAFDGSATSRKGVEMLAGSPLFKGMPIHLVMVAADTADNHAQLESARDVLIAAGFSVEIAIRAGEVEPTLHAYQAEHGIDLLVMGAYGHSRIRQFFVGSTTTNMIRTTSTPLLLLR</sequence>
<dbReference type="Proteomes" id="UP000025238">
    <property type="component" value="Chromosome"/>
</dbReference>
<dbReference type="Gene3D" id="3.40.50.12370">
    <property type="match status" value="1"/>
</dbReference>
<feature type="domain" description="UspA" evidence="2">
    <location>
        <begin position="203"/>
        <end position="283"/>
    </location>
</feature>
<dbReference type="PRINTS" id="PR01438">
    <property type="entry name" value="UNVRSLSTRESS"/>
</dbReference>
<dbReference type="KEGG" id="pstu:UIB01_21020"/>
<dbReference type="CDD" id="cd00293">
    <property type="entry name" value="USP-like"/>
    <property type="match status" value="2"/>
</dbReference>
<dbReference type="PANTHER" id="PTHR46268:SF6">
    <property type="entry name" value="UNIVERSAL STRESS PROTEIN UP12"/>
    <property type="match status" value="1"/>
</dbReference>
<dbReference type="AlphaFoldDB" id="A0A023WXW8"/>
<evidence type="ECO:0000313" key="4">
    <source>
        <dbReference type="Proteomes" id="UP000025238"/>
    </source>
</evidence>
<dbReference type="OrthoDB" id="9804721at2"/>
<accession>A0A023WXW8</accession>
<evidence type="ECO:0000256" key="1">
    <source>
        <dbReference type="ARBA" id="ARBA00008791"/>
    </source>
</evidence>